<dbReference type="InterPro" id="IPR018499">
    <property type="entry name" value="Tetraspanin/Peripherin"/>
</dbReference>
<dbReference type="InterPro" id="IPR008952">
    <property type="entry name" value="Tetraspanin_EC2_sf"/>
</dbReference>
<comment type="similarity">
    <text evidence="2 7">Belongs to the tetraspanin (TM4SF) family.</text>
</comment>
<dbReference type="PANTHER" id="PTHR19282:SF456">
    <property type="entry name" value="CD63 MOLECULE"/>
    <property type="match status" value="1"/>
</dbReference>
<evidence type="ECO:0000256" key="5">
    <source>
        <dbReference type="ARBA" id="ARBA00023136"/>
    </source>
</evidence>
<dbReference type="Proteomes" id="UP000479000">
    <property type="component" value="Unassembled WGS sequence"/>
</dbReference>
<dbReference type="GO" id="GO:0005886">
    <property type="term" value="C:plasma membrane"/>
    <property type="evidence" value="ECO:0007669"/>
    <property type="project" value="TreeGrafter"/>
</dbReference>
<sequence length="222" mass="24992">MDSIAMSCIKYLLFLFNLLFAISGIVILSVGIMIHEMYSNYSLFIGEKIFSIPLIFIVVGIFIFVVAFFGCCGAIKESNYMLITFAVLLLLTFLLEVAGGIAGFIMKDDLNLMLETRMNSSLKEYKYNSYYSKTWNALQFDFRCCGVKTYTDWNVIFNNGSLPHSCCPDTPTDELCIADHVSKPGCLPALESALEENVFRIIAFGIAVAFVQVRLHRLQDEI</sequence>
<feature type="transmembrane region" description="Helical" evidence="7">
    <location>
        <begin position="82"/>
        <end position="106"/>
    </location>
</feature>
<evidence type="ECO:0000256" key="4">
    <source>
        <dbReference type="ARBA" id="ARBA00022989"/>
    </source>
</evidence>
<dbReference type="PIRSF" id="PIRSF002419">
    <property type="entry name" value="Tetraspanin"/>
    <property type="match status" value="1"/>
</dbReference>
<keyword evidence="3 7" id="KW-0812">Transmembrane</keyword>
<feature type="disulfide bond" evidence="6">
    <location>
        <begin position="145"/>
        <end position="166"/>
    </location>
</feature>
<dbReference type="SUPFAM" id="SSF48652">
    <property type="entry name" value="Tetraspanin"/>
    <property type="match status" value="1"/>
</dbReference>
<feature type="transmembrane region" description="Helical" evidence="7">
    <location>
        <begin position="12"/>
        <end position="34"/>
    </location>
</feature>
<organism evidence="8 9">
    <name type="scientific">Nesidiocoris tenuis</name>
    <dbReference type="NCBI Taxonomy" id="355587"/>
    <lineage>
        <taxon>Eukaryota</taxon>
        <taxon>Metazoa</taxon>
        <taxon>Ecdysozoa</taxon>
        <taxon>Arthropoda</taxon>
        <taxon>Hexapoda</taxon>
        <taxon>Insecta</taxon>
        <taxon>Pterygota</taxon>
        <taxon>Neoptera</taxon>
        <taxon>Paraneoptera</taxon>
        <taxon>Hemiptera</taxon>
        <taxon>Heteroptera</taxon>
        <taxon>Panheteroptera</taxon>
        <taxon>Cimicomorpha</taxon>
        <taxon>Miridae</taxon>
        <taxon>Dicyphina</taxon>
        <taxon>Nesidiocoris</taxon>
    </lineage>
</organism>
<proteinExistence type="inferred from homology"/>
<keyword evidence="4 7" id="KW-1133">Transmembrane helix</keyword>
<comment type="caution">
    <text evidence="7">Lacks conserved residue(s) required for the propagation of feature annotation.</text>
</comment>
<evidence type="ECO:0000313" key="9">
    <source>
        <dbReference type="Proteomes" id="UP000479000"/>
    </source>
</evidence>
<dbReference type="CDD" id="cd03127">
    <property type="entry name" value="tetraspanin_LEL"/>
    <property type="match status" value="1"/>
</dbReference>
<evidence type="ECO:0000256" key="1">
    <source>
        <dbReference type="ARBA" id="ARBA00004141"/>
    </source>
</evidence>
<evidence type="ECO:0000313" key="8">
    <source>
        <dbReference type="EMBL" id="CAB0001323.1"/>
    </source>
</evidence>
<dbReference type="Pfam" id="PF00335">
    <property type="entry name" value="Tetraspanin"/>
    <property type="match status" value="1"/>
</dbReference>
<keyword evidence="6" id="KW-1015">Disulfide bond</keyword>
<dbReference type="PANTHER" id="PTHR19282">
    <property type="entry name" value="TETRASPANIN"/>
    <property type="match status" value="1"/>
</dbReference>
<reference evidence="8 9" key="1">
    <citation type="submission" date="2020-02" db="EMBL/GenBank/DDBJ databases">
        <authorList>
            <person name="Ferguson B K."/>
        </authorList>
    </citation>
    <scope>NUCLEOTIDE SEQUENCE [LARGE SCALE GENOMIC DNA]</scope>
</reference>
<dbReference type="AlphaFoldDB" id="A0A6H5GDZ5"/>
<dbReference type="OrthoDB" id="10033535at2759"/>
<dbReference type="Gene3D" id="1.10.1450.10">
    <property type="entry name" value="Tetraspanin"/>
    <property type="match status" value="1"/>
</dbReference>
<evidence type="ECO:0000256" key="3">
    <source>
        <dbReference type="ARBA" id="ARBA00022692"/>
    </source>
</evidence>
<evidence type="ECO:0000256" key="2">
    <source>
        <dbReference type="ARBA" id="ARBA00006840"/>
    </source>
</evidence>
<keyword evidence="5 7" id="KW-0472">Membrane</keyword>
<name>A0A6H5GDZ5_9HEMI</name>
<accession>A0A6H5GDZ5</accession>
<dbReference type="EMBL" id="CADCXU010010471">
    <property type="protein sequence ID" value="CAB0001323.1"/>
    <property type="molecule type" value="Genomic_DNA"/>
</dbReference>
<dbReference type="PRINTS" id="PR00259">
    <property type="entry name" value="TMFOUR"/>
</dbReference>
<keyword evidence="9" id="KW-1185">Reference proteome</keyword>
<gene>
    <name evidence="8" type="ORF">NTEN_LOCUS7110</name>
</gene>
<evidence type="ECO:0000256" key="6">
    <source>
        <dbReference type="PIRSR" id="PIRSR002419-1"/>
    </source>
</evidence>
<protein>
    <recommendedName>
        <fullName evidence="7">Tetraspanin</fullName>
    </recommendedName>
</protein>
<dbReference type="InterPro" id="IPR000301">
    <property type="entry name" value="Tetraspanin_animals"/>
</dbReference>
<evidence type="ECO:0000256" key="7">
    <source>
        <dbReference type="RuleBase" id="RU361218"/>
    </source>
</evidence>
<feature type="transmembrane region" description="Helical" evidence="7">
    <location>
        <begin position="54"/>
        <end position="75"/>
    </location>
</feature>
<comment type="subcellular location">
    <subcellularLocation>
        <location evidence="1 7">Membrane</location>
        <topology evidence="1 7">Multi-pass membrane protein</topology>
    </subcellularLocation>
</comment>